<keyword evidence="1" id="KW-0812">Transmembrane</keyword>
<evidence type="ECO:0000256" key="1">
    <source>
        <dbReference type="SAM" id="Phobius"/>
    </source>
</evidence>
<dbReference type="AlphaFoldDB" id="A0A3B1CZ15"/>
<name>A0A3B1CZ15_9ZZZZ</name>
<proteinExistence type="predicted"/>
<keyword evidence="1" id="KW-1133">Transmembrane helix</keyword>
<gene>
    <name evidence="3" type="ORF">MNBD_NITROSPINAE01-620</name>
</gene>
<dbReference type="SUPFAM" id="SSF69593">
    <property type="entry name" value="Glycerol-3-phosphate (1)-acyltransferase"/>
    <property type="match status" value="1"/>
</dbReference>
<organism evidence="3">
    <name type="scientific">hydrothermal vent metagenome</name>
    <dbReference type="NCBI Taxonomy" id="652676"/>
    <lineage>
        <taxon>unclassified sequences</taxon>
        <taxon>metagenomes</taxon>
        <taxon>ecological metagenomes</taxon>
    </lineage>
</organism>
<feature type="transmembrane region" description="Helical" evidence="1">
    <location>
        <begin position="6"/>
        <end position="26"/>
    </location>
</feature>
<evidence type="ECO:0000313" key="3">
    <source>
        <dbReference type="EMBL" id="VAX24575.1"/>
    </source>
</evidence>
<dbReference type="Pfam" id="PF04028">
    <property type="entry name" value="DUF374"/>
    <property type="match status" value="1"/>
</dbReference>
<sequence length="225" mass="25544">MLKKIVNTYIVPPLAYLLILLISLTLRREVIGKEHENRAKKLGKPVILAFWHGRLFYFPFYFWKSNRTWKILSSPSIDGEIIARTLSFFGYGVVRGSSFKNARKALRELKRHTDEGYNTVLIADGSRGPALKLQPGALMVSKLTGAPALPVTVSFDRYWNLKTWDRLMIPKPFSKVIVAFGEHVTVPEKCDSATLEAKRAELEKTLLEITEMADRKLRPAGGEVR</sequence>
<feature type="domain" description="DUF374" evidence="2">
    <location>
        <begin position="62"/>
        <end position="130"/>
    </location>
</feature>
<dbReference type="InterPro" id="IPR007172">
    <property type="entry name" value="DUF374"/>
</dbReference>
<dbReference type="EMBL" id="UOGC01000166">
    <property type="protein sequence ID" value="VAX24575.1"/>
    <property type="molecule type" value="Genomic_DNA"/>
</dbReference>
<protein>
    <recommendedName>
        <fullName evidence="2">DUF374 domain-containing protein</fullName>
    </recommendedName>
</protein>
<feature type="transmembrane region" description="Helical" evidence="1">
    <location>
        <begin position="46"/>
        <end position="63"/>
    </location>
</feature>
<dbReference type="CDD" id="cd07983">
    <property type="entry name" value="LPLAT_DUF374-like"/>
    <property type="match status" value="1"/>
</dbReference>
<evidence type="ECO:0000259" key="2">
    <source>
        <dbReference type="Pfam" id="PF04028"/>
    </source>
</evidence>
<keyword evidence="1" id="KW-0472">Membrane</keyword>
<reference evidence="3" key="1">
    <citation type="submission" date="2018-06" db="EMBL/GenBank/DDBJ databases">
        <authorList>
            <person name="Zhirakovskaya E."/>
        </authorList>
    </citation>
    <scope>NUCLEOTIDE SEQUENCE</scope>
</reference>
<accession>A0A3B1CZ15</accession>